<dbReference type="InterPro" id="IPR010662">
    <property type="entry name" value="RBBP9/YdeN"/>
</dbReference>
<evidence type="ECO:0000313" key="1">
    <source>
        <dbReference type="EMBL" id="CAA9318374.1"/>
    </source>
</evidence>
<dbReference type="InterPro" id="IPR029058">
    <property type="entry name" value="AB_hydrolase_fold"/>
</dbReference>
<proteinExistence type="predicted"/>
<dbReference type="EMBL" id="CADCTV010000331">
    <property type="protein sequence ID" value="CAA9318374.1"/>
    <property type="molecule type" value="Genomic_DNA"/>
</dbReference>
<name>A0A6J4KZ20_9BACT</name>
<protein>
    <recommendedName>
        <fullName evidence="2">Alpha/beta hydrolase</fullName>
    </recommendedName>
</protein>
<dbReference type="Pfam" id="PF06821">
    <property type="entry name" value="Ser_hydrolase"/>
    <property type="match status" value="1"/>
</dbReference>
<dbReference type="Gene3D" id="3.40.50.1820">
    <property type="entry name" value="alpha/beta hydrolase"/>
    <property type="match status" value="1"/>
</dbReference>
<sequence length="175" mass="19229">MPRLVIPGWTNSGPEHWQSLWERDRPGFRRVRQRDWDQPDCDEWVRTLDAAIRAESEPPILVAHSLGCIAVAHWAAVHHRTIAGALLVAPADVERPDAPEPIRNFAPVPLAVLPFPAVVVASSNDPYLGPERAAHFARCWGARLVDLGAAGHINTDAGFGPWPRGLALLDELARS</sequence>
<accession>A0A6J4KZ20</accession>
<dbReference type="SUPFAM" id="SSF53474">
    <property type="entry name" value="alpha/beta-Hydrolases"/>
    <property type="match status" value="1"/>
</dbReference>
<organism evidence="1">
    <name type="scientific">uncultured Gemmatimonadota bacterium</name>
    <dbReference type="NCBI Taxonomy" id="203437"/>
    <lineage>
        <taxon>Bacteria</taxon>
        <taxon>Pseudomonadati</taxon>
        <taxon>Gemmatimonadota</taxon>
        <taxon>environmental samples</taxon>
    </lineage>
</organism>
<evidence type="ECO:0008006" key="2">
    <source>
        <dbReference type="Google" id="ProtNLM"/>
    </source>
</evidence>
<dbReference type="GO" id="GO:0016787">
    <property type="term" value="F:hydrolase activity"/>
    <property type="evidence" value="ECO:0007669"/>
    <property type="project" value="InterPro"/>
</dbReference>
<dbReference type="AlphaFoldDB" id="A0A6J4KZ20"/>
<gene>
    <name evidence="1" type="ORF">AVDCRST_MAG89-1521</name>
</gene>
<reference evidence="1" key="1">
    <citation type="submission" date="2020-02" db="EMBL/GenBank/DDBJ databases">
        <authorList>
            <person name="Meier V. D."/>
        </authorList>
    </citation>
    <scope>NUCLEOTIDE SEQUENCE</scope>
    <source>
        <strain evidence="1">AVDCRST_MAG89</strain>
    </source>
</reference>